<gene>
    <name evidence="2" type="ORF">ARMGADRAFT_1070848</name>
</gene>
<name>A0A2H3EYL5_ARMGA</name>
<evidence type="ECO:0000256" key="1">
    <source>
        <dbReference type="SAM" id="Phobius"/>
    </source>
</evidence>
<dbReference type="Proteomes" id="UP000217790">
    <property type="component" value="Unassembled WGS sequence"/>
</dbReference>
<keyword evidence="3" id="KW-1185">Reference proteome</keyword>
<keyword evidence="1" id="KW-1133">Transmembrane helix</keyword>
<dbReference type="AlphaFoldDB" id="A0A2H3EYL5"/>
<sequence length="76" mass="8542">MAVAGLSDILSDSISLRYELVVVLTAATYVVTTSHVGLYFSQNRKENWRTFRIMVFASIRSRKSPSPYPCASFYDG</sequence>
<protein>
    <submittedName>
        <fullName evidence="2">Uncharacterized protein</fullName>
    </submittedName>
</protein>
<dbReference type="InParanoid" id="A0A2H3EYL5"/>
<evidence type="ECO:0000313" key="2">
    <source>
        <dbReference type="EMBL" id="PBL04394.1"/>
    </source>
</evidence>
<keyword evidence="1" id="KW-0472">Membrane</keyword>
<organism evidence="2 3">
    <name type="scientific">Armillaria gallica</name>
    <name type="common">Bulbous honey fungus</name>
    <name type="synonym">Armillaria bulbosa</name>
    <dbReference type="NCBI Taxonomy" id="47427"/>
    <lineage>
        <taxon>Eukaryota</taxon>
        <taxon>Fungi</taxon>
        <taxon>Dikarya</taxon>
        <taxon>Basidiomycota</taxon>
        <taxon>Agaricomycotina</taxon>
        <taxon>Agaricomycetes</taxon>
        <taxon>Agaricomycetidae</taxon>
        <taxon>Agaricales</taxon>
        <taxon>Marasmiineae</taxon>
        <taxon>Physalacriaceae</taxon>
        <taxon>Armillaria</taxon>
    </lineage>
</organism>
<feature type="transmembrane region" description="Helical" evidence="1">
    <location>
        <begin position="20"/>
        <end position="40"/>
    </location>
</feature>
<reference evidence="3" key="1">
    <citation type="journal article" date="2017" name="Nat. Ecol. Evol.">
        <title>Genome expansion and lineage-specific genetic innovations in the forest pathogenic fungi Armillaria.</title>
        <authorList>
            <person name="Sipos G."/>
            <person name="Prasanna A.N."/>
            <person name="Walter M.C."/>
            <person name="O'Connor E."/>
            <person name="Balint B."/>
            <person name="Krizsan K."/>
            <person name="Kiss B."/>
            <person name="Hess J."/>
            <person name="Varga T."/>
            <person name="Slot J."/>
            <person name="Riley R."/>
            <person name="Boka B."/>
            <person name="Rigling D."/>
            <person name="Barry K."/>
            <person name="Lee J."/>
            <person name="Mihaltcheva S."/>
            <person name="LaButti K."/>
            <person name="Lipzen A."/>
            <person name="Waldron R."/>
            <person name="Moloney N.M."/>
            <person name="Sperisen C."/>
            <person name="Kredics L."/>
            <person name="Vagvoelgyi C."/>
            <person name="Patrignani A."/>
            <person name="Fitzpatrick D."/>
            <person name="Nagy I."/>
            <person name="Doyle S."/>
            <person name="Anderson J.B."/>
            <person name="Grigoriev I.V."/>
            <person name="Gueldener U."/>
            <person name="Muensterkoetter M."/>
            <person name="Nagy L.G."/>
        </authorList>
    </citation>
    <scope>NUCLEOTIDE SEQUENCE [LARGE SCALE GENOMIC DNA]</scope>
    <source>
        <strain evidence="3">Ar21-2</strain>
    </source>
</reference>
<proteinExistence type="predicted"/>
<keyword evidence="1" id="KW-0812">Transmembrane</keyword>
<accession>A0A2H3EYL5</accession>
<dbReference type="EMBL" id="KZ293644">
    <property type="protein sequence ID" value="PBL04394.1"/>
    <property type="molecule type" value="Genomic_DNA"/>
</dbReference>
<evidence type="ECO:0000313" key="3">
    <source>
        <dbReference type="Proteomes" id="UP000217790"/>
    </source>
</evidence>